<dbReference type="PANTHER" id="PTHR43367:SF1">
    <property type="entry name" value="TWO-COMPONENT RESPONSE REGULATOR-LIKE APRR6-RELATED"/>
    <property type="match status" value="1"/>
</dbReference>
<evidence type="ECO:0000259" key="6">
    <source>
        <dbReference type="PROSITE" id="PS50110"/>
    </source>
</evidence>
<sequence length="671" mass="75693">MAQSLAVNLVENIVHERVGDISILVIDDDNISNATLTSILEKFSYKVISVKVANEAVSMIEKQKDIGLVIANIELPNIDSQSFLTTLLHKDIPLILITPEIMTKKTSDSLTKATLFCLKKPIFVNDIENLWQHVLPKKSQVFEKINIAEKQKIVMTEDTKQIEAFMENLKRPRTSQATLLGRRKYMKAFPTSEMYQKRTSIENAEWKTKPMCPIEIENKGREGEKVEINIGSRCGLWTNFERHMKFLAALSILGEKSSRPKSILRIMNDPSLNHRHVASHLQNYKAQIERINETLPRNEWISTEKTFKYPSNYEYPFKASNLTKNLIEIFFKKPSERKETTPNLHLGGKLDLTTPSLFGNILNNSAIEAPSTTSNNPPYNIPSTNGVNHSGLVSTSFSSDKLLGLPSLPSSVGVSNTDTRICFPNSDPKPMQSSTSVFGTDMNPLDIDPISTLNSCVFQADHSIVGENYFLPDYTIEPLDTNIDQIGWIPSMEKNSRNEANMNHTDWIPSTENYVHPETDMNIISLETNTTQTGGAFSREGFVPCETNYDDNMTHRETNKGDMGLVPFEEGDDVPIEDLISFDIDVNEMDMDVWLENYDTFEKNIHFSTGNLENVLPSNTQVGSISQISMEGQDNPLAMHQREGMNGMNGEDNIDIGRKNIDLIDEILRED</sequence>
<evidence type="ECO:0000256" key="2">
    <source>
        <dbReference type="ARBA" id="ARBA00023015"/>
    </source>
</evidence>
<dbReference type="GO" id="GO:0003677">
    <property type="term" value="F:DNA binding"/>
    <property type="evidence" value="ECO:0007669"/>
    <property type="project" value="InterPro"/>
</dbReference>
<dbReference type="Gene3D" id="1.10.10.60">
    <property type="entry name" value="Homeodomain-like"/>
    <property type="match status" value="1"/>
</dbReference>
<dbReference type="PROSITE" id="PS50110">
    <property type="entry name" value="RESPONSE_REGULATORY"/>
    <property type="match status" value="1"/>
</dbReference>
<keyword evidence="8" id="KW-1185">Reference proteome</keyword>
<evidence type="ECO:0000256" key="1">
    <source>
        <dbReference type="ARBA" id="ARBA00004123"/>
    </source>
</evidence>
<dbReference type="OrthoDB" id="1743485at2759"/>
<dbReference type="SMART" id="SM00448">
    <property type="entry name" value="REC"/>
    <property type="match status" value="1"/>
</dbReference>
<evidence type="ECO:0000256" key="5">
    <source>
        <dbReference type="PROSITE-ProRule" id="PRU00169"/>
    </source>
</evidence>
<dbReference type="InterPro" id="IPR009057">
    <property type="entry name" value="Homeodomain-like_sf"/>
</dbReference>
<feature type="domain" description="Response regulatory" evidence="6">
    <location>
        <begin position="22"/>
        <end position="135"/>
    </location>
</feature>
<dbReference type="Gene3D" id="3.40.50.2300">
    <property type="match status" value="1"/>
</dbReference>
<gene>
    <name evidence="7" type="ORF">ANE_LOCUS14685</name>
</gene>
<dbReference type="AlphaFoldDB" id="A0A565BSB5"/>
<accession>A0A565BSB5</accession>
<comment type="subcellular location">
    <subcellularLocation>
        <location evidence="1">Nucleus</location>
    </subcellularLocation>
</comment>
<dbReference type="InterPro" id="IPR011006">
    <property type="entry name" value="CheY-like_superfamily"/>
</dbReference>
<comment type="caution">
    <text evidence="7">The sequence shown here is derived from an EMBL/GenBank/DDBJ whole genome shotgun (WGS) entry which is preliminary data.</text>
</comment>
<evidence type="ECO:0000256" key="4">
    <source>
        <dbReference type="ARBA" id="ARBA00023242"/>
    </source>
</evidence>
<evidence type="ECO:0000256" key="3">
    <source>
        <dbReference type="ARBA" id="ARBA00023163"/>
    </source>
</evidence>
<proteinExistence type="predicted"/>
<keyword evidence="4" id="KW-0539">Nucleus</keyword>
<reference evidence="7" key="1">
    <citation type="submission" date="2019-07" db="EMBL/GenBank/DDBJ databases">
        <authorList>
            <person name="Dittberner H."/>
        </authorList>
    </citation>
    <scope>NUCLEOTIDE SEQUENCE [LARGE SCALE GENOMIC DNA]</scope>
</reference>
<comment type="caution">
    <text evidence="5">Lacks conserved residue(s) required for the propagation of feature annotation.</text>
</comment>
<dbReference type="EMBL" id="CABITT030000005">
    <property type="protein sequence ID" value="VVB04241.1"/>
    <property type="molecule type" value="Genomic_DNA"/>
</dbReference>
<dbReference type="SUPFAM" id="SSF52172">
    <property type="entry name" value="CheY-like"/>
    <property type="match status" value="1"/>
</dbReference>
<protein>
    <recommendedName>
        <fullName evidence="6">Response regulatory domain-containing protein</fullName>
    </recommendedName>
</protein>
<keyword evidence="2" id="KW-0805">Transcription regulation</keyword>
<keyword evidence="3" id="KW-0804">Transcription</keyword>
<name>A0A565BSB5_9BRAS</name>
<dbReference type="InterPro" id="IPR006447">
    <property type="entry name" value="Myb_dom_plants"/>
</dbReference>
<dbReference type="GO" id="GO:0000160">
    <property type="term" value="P:phosphorelay signal transduction system"/>
    <property type="evidence" value="ECO:0007669"/>
    <property type="project" value="InterPro"/>
</dbReference>
<dbReference type="NCBIfam" id="TIGR01557">
    <property type="entry name" value="myb_SHAQKYF"/>
    <property type="match status" value="1"/>
</dbReference>
<evidence type="ECO:0000313" key="7">
    <source>
        <dbReference type="EMBL" id="VVB04241.1"/>
    </source>
</evidence>
<dbReference type="Pfam" id="PF00072">
    <property type="entry name" value="Response_reg"/>
    <property type="match status" value="1"/>
</dbReference>
<organism evidence="7 8">
    <name type="scientific">Arabis nemorensis</name>
    <dbReference type="NCBI Taxonomy" id="586526"/>
    <lineage>
        <taxon>Eukaryota</taxon>
        <taxon>Viridiplantae</taxon>
        <taxon>Streptophyta</taxon>
        <taxon>Embryophyta</taxon>
        <taxon>Tracheophyta</taxon>
        <taxon>Spermatophyta</taxon>
        <taxon>Magnoliopsida</taxon>
        <taxon>eudicotyledons</taxon>
        <taxon>Gunneridae</taxon>
        <taxon>Pentapetalae</taxon>
        <taxon>rosids</taxon>
        <taxon>malvids</taxon>
        <taxon>Brassicales</taxon>
        <taxon>Brassicaceae</taxon>
        <taxon>Arabideae</taxon>
        <taxon>Arabis</taxon>
    </lineage>
</organism>
<dbReference type="GO" id="GO:0005634">
    <property type="term" value="C:nucleus"/>
    <property type="evidence" value="ECO:0007669"/>
    <property type="project" value="UniProtKB-SubCell"/>
</dbReference>
<dbReference type="Proteomes" id="UP000489600">
    <property type="component" value="Unassembled WGS sequence"/>
</dbReference>
<dbReference type="InterPro" id="IPR001789">
    <property type="entry name" value="Sig_transdc_resp-reg_receiver"/>
</dbReference>
<dbReference type="SUPFAM" id="SSF46689">
    <property type="entry name" value="Homeodomain-like"/>
    <property type="match status" value="1"/>
</dbReference>
<dbReference type="PANTHER" id="PTHR43367">
    <property type="match status" value="1"/>
</dbReference>
<evidence type="ECO:0000313" key="8">
    <source>
        <dbReference type="Proteomes" id="UP000489600"/>
    </source>
</evidence>